<name>A0A1H0HZ66_9ACTN</name>
<dbReference type="GO" id="GO:0051287">
    <property type="term" value="F:NAD binding"/>
    <property type="evidence" value="ECO:0007669"/>
    <property type="project" value="InterPro"/>
</dbReference>
<evidence type="ECO:0000256" key="10">
    <source>
        <dbReference type="ARBA" id="ARBA00066687"/>
    </source>
</evidence>
<feature type="binding site" evidence="13">
    <location>
        <position position="106"/>
    </location>
    <ligand>
        <name>sn-glycerol 3-phosphate</name>
        <dbReference type="ChEBI" id="CHEBI:57597"/>
    </ligand>
</feature>
<feature type="binding site" evidence="13">
    <location>
        <position position="33"/>
    </location>
    <ligand>
        <name>NADPH</name>
        <dbReference type="ChEBI" id="CHEBI:57783"/>
    </ligand>
</feature>
<comment type="subcellular location">
    <subcellularLocation>
        <location evidence="13">Cytoplasm</location>
    </subcellularLocation>
</comment>
<feature type="binding site" evidence="13">
    <location>
        <position position="254"/>
    </location>
    <ligand>
        <name>sn-glycerol 3-phosphate</name>
        <dbReference type="ChEBI" id="CHEBI:57597"/>
    </ligand>
</feature>
<comment type="pathway">
    <text evidence="13">Membrane lipid metabolism; glycerophospholipid metabolism.</text>
</comment>
<gene>
    <name evidence="13" type="primary">gpsA</name>
    <name evidence="20" type="ORF">SAMN05660199_01623</name>
</gene>
<dbReference type="InterPro" id="IPR011128">
    <property type="entry name" value="G3P_DH_NAD-dep_N"/>
</dbReference>
<keyword evidence="21" id="KW-1185">Reference proteome</keyword>
<dbReference type="RefSeq" id="WP_091242738.1">
    <property type="nucleotide sequence ID" value="NZ_FNIR01000004.1"/>
</dbReference>
<dbReference type="PRINTS" id="PR00077">
    <property type="entry name" value="GPDHDRGNASE"/>
</dbReference>
<dbReference type="GO" id="GO:0046168">
    <property type="term" value="P:glycerol-3-phosphate catabolic process"/>
    <property type="evidence" value="ECO:0007669"/>
    <property type="project" value="InterPro"/>
</dbReference>
<comment type="similarity">
    <text evidence="1 13 17">Belongs to the NAD-dependent glycerol-3-phosphate dehydrogenase family.</text>
</comment>
<dbReference type="GO" id="GO:0008654">
    <property type="term" value="P:phospholipid biosynthetic process"/>
    <property type="evidence" value="ECO:0007669"/>
    <property type="project" value="UniProtKB-KW"/>
</dbReference>
<organism evidence="20 21">
    <name type="scientific">Klenkia soli</name>
    <dbReference type="NCBI Taxonomy" id="1052260"/>
    <lineage>
        <taxon>Bacteria</taxon>
        <taxon>Bacillati</taxon>
        <taxon>Actinomycetota</taxon>
        <taxon>Actinomycetes</taxon>
        <taxon>Geodermatophilales</taxon>
        <taxon>Geodermatophilaceae</taxon>
        <taxon>Klenkia</taxon>
    </lineage>
</organism>
<evidence type="ECO:0000256" key="2">
    <source>
        <dbReference type="ARBA" id="ARBA00022516"/>
    </source>
</evidence>
<feature type="domain" description="Glycerol-3-phosphate dehydrogenase NAD-dependent C-terminal" evidence="19">
    <location>
        <begin position="180"/>
        <end position="320"/>
    </location>
</feature>
<keyword evidence="4 13" id="KW-0560">Oxidoreductase</keyword>
<evidence type="ECO:0000256" key="9">
    <source>
        <dbReference type="ARBA" id="ARBA00052716"/>
    </source>
</evidence>
<feature type="binding site" evidence="13">
    <location>
        <position position="281"/>
    </location>
    <ligand>
        <name>NADPH</name>
        <dbReference type="ChEBI" id="CHEBI:57783"/>
    </ligand>
</feature>
<reference evidence="21" key="1">
    <citation type="submission" date="2016-10" db="EMBL/GenBank/DDBJ databases">
        <authorList>
            <person name="Varghese N."/>
            <person name="Submissions S."/>
        </authorList>
    </citation>
    <scope>NUCLEOTIDE SEQUENCE [LARGE SCALE GENOMIC DNA]</scope>
    <source>
        <strain evidence="21">DSM 45843</strain>
    </source>
</reference>
<feature type="binding site" evidence="13">
    <location>
        <position position="49"/>
    </location>
    <ligand>
        <name>NADPH</name>
        <dbReference type="ChEBI" id="CHEBI:57783"/>
    </ligand>
</feature>
<dbReference type="NCBIfam" id="NF000942">
    <property type="entry name" value="PRK00094.1-4"/>
    <property type="match status" value="1"/>
</dbReference>
<dbReference type="PROSITE" id="PS00957">
    <property type="entry name" value="NAD_G3PDH"/>
    <property type="match status" value="1"/>
</dbReference>
<dbReference type="SUPFAM" id="SSF48179">
    <property type="entry name" value="6-phosphogluconate dehydrogenase C-terminal domain-like"/>
    <property type="match status" value="1"/>
</dbReference>
<dbReference type="Gene3D" id="3.40.50.720">
    <property type="entry name" value="NAD(P)-binding Rossmann-like Domain"/>
    <property type="match status" value="1"/>
</dbReference>
<feature type="domain" description="Glycerol-3-phosphate dehydrogenase NAD-dependent N-terminal" evidence="18">
    <location>
        <begin position="5"/>
        <end position="159"/>
    </location>
</feature>
<keyword evidence="2 13" id="KW-0444">Lipid biosynthesis</keyword>
<evidence type="ECO:0000259" key="18">
    <source>
        <dbReference type="Pfam" id="PF01210"/>
    </source>
</evidence>
<comment type="catalytic activity">
    <reaction evidence="9">
        <text>sn-glycerol 3-phosphate + NADP(+) = dihydroxyacetone phosphate + NADPH + H(+)</text>
        <dbReference type="Rhea" id="RHEA:11096"/>
        <dbReference type="ChEBI" id="CHEBI:15378"/>
        <dbReference type="ChEBI" id="CHEBI:57597"/>
        <dbReference type="ChEBI" id="CHEBI:57642"/>
        <dbReference type="ChEBI" id="CHEBI:57783"/>
        <dbReference type="ChEBI" id="CHEBI:58349"/>
        <dbReference type="EC" id="1.1.1.94"/>
    </reaction>
    <physiologicalReaction direction="right-to-left" evidence="9">
        <dbReference type="Rhea" id="RHEA:11098"/>
    </physiologicalReaction>
</comment>
<evidence type="ECO:0000256" key="16">
    <source>
        <dbReference type="PIRSR" id="PIRSR000114-3"/>
    </source>
</evidence>
<dbReference type="AlphaFoldDB" id="A0A1H0HZ66"/>
<feature type="active site" description="Proton acceptor" evidence="13 14">
    <location>
        <position position="191"/>
    </location>
</feature>
<dbReference type="GO" id="GO:0005975">
    <property type="term" value="P:carbohydrate metabolic process"/>
    <property type="evidence" value="ECO:0007669"/>
    <property type="project" value="InterPro"/>
</dbReference>
<dbReference type="PIRSF" id="PIRSF000114">
    <property type="entry name" value="Glycerol-3-P_dh"/>
    <property type="match status" value="1"/>
</dbReference>
<proteinExistence type="inferred from homology"/>
<evidence type="ECO:0000256" key="13">
    <source>
        <dbReference type="HAMAP-Rule" id="MF_00394"/>
    </source>
</evidence>
<keyword evidence="13" id="KW-0547">Nucleotide-binding</keyword>
<dbReference type="PANTHER" id="PTHR11728">
    <property type="entry name" value="GLYCEROL-3-PHOSPHATE DEHYDROGENASE"/>
    <property type="match status" value="1"/>
</dbReference>
<evidence type="ECO:0000256" key="7">
    <source>
        <dbReference type="ARBA" id="ARBA00023209"/>
    </source>
</evidence>
<dbReference type="GO" id="GO:0141152">
    <property type="term" value="F:glycerol-3-phosphate dehydrogenase (NAD+) activity"/>
    <property type="evidence" value="ECO:0007669"/>
    <property type="project" value="RHEA"/>
</dbReference>
<comment type="catalytic activity">
    <reaction evidence="13">
        <text>sn-glycerol 3-phosphate + NAD(+) = dihydroxyacetone phosphate + NADH + H(+)</text>
        <dbReference type="Rhea" id="RHEA:11092"/>
        <dbReference type="ChEBI" id="CHEBI:15378"/>
        <dbReference type="ChEBI" id="CHEBI:57540"/>
        <dbReference type="ChEBI" id="CHEBI:57597"/>
        <dbReference type="ChEBI" id="CHEBI:57642"/>
        <dbReference type="ChEBI" id="CHEBI:57945"/>
        <dbReference type="EC" id="1.1.1.94"/>
    </reaction>
</comment>
<comment type="caution">
    <text evidence="13">Lacks conserved residue(s) required for the propagation of feature annotation.</text>
</comment>
<feature type="binding site" evidence="13">
    <location>
        <position position="136"/>
    </location>
    <ligand>
        <name>sn-glycerol 3-phosphate</name>
        <dbReference type="ChEBI" id="CHEBI:57597"/>
    </ligand>
</feature>
<dbReference type="EC" id="1.1.1.94" evidence="10 13"/>
<evidence type="ECO:0000259" key="19">
    <source>
        <dbReference type="Pfam" id="PF07479"/>
    </source>
</evidence>
<evidence type="ECO:0000256" key="14">
    <source>
        <dbReference type="PIRSR" id="PIRSR000114-1"/>
    </source>
</evidence>
<keyword evidence="5 13" id="KW-0520">NAD</keyword>
<feature type="binding site" evidence="15">
    <location>
        <position position="106"/>
    </location>
    <ligand>
        <name>substrate</name>
    </ligand>
</feature>
<dbReference type="InterPro" id="IPR013328">
    <property type="entry name" value="6PGD_dom2"/>
</dbReference>
<dbReference type="SUPFAM" id="SSF51735">
    <property type="entry name" value="NAD(P)-binding Rossmann-fold domains"/>
    <property type="match status" value="1"/>
</dbReference>
<sequence>MTRAAVLSAGSWGTTFAKVLADAGSDVTLYARRPELAASITADRENADYLPGIALPDRLRATHDAAEALEGADVVVLSIPSQSLRQNLSGWAPLIPPGATLLSLMKGIELGSTRRMSEVICEVTGASPDRVAVLSGPNLAREIAGEQPAATVIACTDTDRAEALQAACHTRYFRPYTNPDVVGCELGGAVKNVIALAAGVAEGLGFGDNTRASLITRGLAETMRLGLALGADPLTFSGLAGLGDLVATCSSPLSRNRTFGEHLGQGMSLEETVAATRQTAEGVKSCRSVLDLARAHGVEVPITEAVVRVCHEGESPVQMVREIMSREAKSE</sequence>
<dbReference type="GO" id="GO:0005829">
    <property type="term" value="C:cytosol"/>
    <property type="evidence" value="ECO:0007669"/>
    <property type="project" value="TreeGrafter"/>
</dbReference>
<keyword evidence="7 13" id="KW-0594">Phospholipid biosynthesis</keyword>
<feature type="binding site" evidence="16">
    <location>
        <position position="255"/>
    </location>
    <ligand>
        <name>NAD(+)</name>
        <dbReference type="ChEBI" id="CHEBI:57540"/>
    </ligand>
</feature>
<evidence type="ECO:0000256" key="12">
    <source>
        <dbReference type="ARBA" id="ARBA00080511"/>
    </source>
</evidence>
<keyword evidence="3 13" id="KW-0521">NADP</keyword>
<evidence type="ECO:0000256" key="3">
    <source>
        <dbReference type="ARBA" id="ARBA00022857"/>
    </source>
</evidence>
<dbReference type="Pfam" id="PF01210">
    <property type="entry name" value="NAD_Gly3P_dh_N"/>
    <property type="match status" value="1"/>
</dbReference>
<evidence type="ECO:0000256" key="4">
    <source>
        <dbReference type="ARBA" id="ARBA00023002"/>
    </source>
</evidence>
<accession>A0A1H0HZ66</accession>
<feature type="binding site" evidence="15">
    <location>
        <begin position="255"/>
        <end position="256"/>
    </location>
    <ligand>
        <name>substrate</name>
    </ligand>
</feature>
<dbReference type="GO" id="GO:0006650">
    <property type="term" value="P:glycerophospholipid metabolic process"/>
    <property type="evidence" value="ECO:0007669"/>
    <property type="project" value="UniProtKB-UniRule"/>
</dbReference>
<feature type="binding site" evidence="13">
    <location>
        <position position="255"/>
    </location>
    <ligand>
        <name>NADPH</name>
        <dbReference type="ChEBI" id="CHEBI:57783"/>
    </ligand>
</feature>
<dbReference type="Pfam" id="PF07479">
    <property type="entry name" value="NAD_Gly3P_dh_C"/>
    <property type="match status" value="1"/>
</dbReference>
<evidence type="ECO:0000256" key="15">
    <source>
        <dbReference type="PIRSR" id="PIRSR000114-2"/>
    </source>
</evidence>
<feature type="binding site" evidence="13">
    <location>
        <position position="12"/>
    </location>
    <ligand>
        <name>NADPH</name>
        <dbReference type="ChEBI" id="CHEBI:57783"/>
    </ligand>
</feature>
<dbReference type="InterPro" id="IPR006168">
    <property type="entry name" value="G3P_DH_NAD-dep"/>
</dbReference>
<dbReference type="STRING" id="1052260.SAMN05660199_01623"/>
<evidence type="ECO:0000256" key="11">
    <source>
        <dbReference type="ARBA" id="ARBA00069372"/>
    </source>
</evidence>
<evidence type="ECO:0000256" key="1">
    <source>
        <dbReference type="ARBA" id="ARBA00011009"/>
    </source>
</evidence>
<dbReference type="HAMAP" id="MF_00394">
    <property type="entry name" value="NAD_Glyc3P_dehydrog"/>
    <property type="match status" value="1"/>
</dbReference>
<dbReference type="GO" id="GO:0141153">
    <property type="term" value="F:glycerol-3-phosphate dehydrogenase (NADP+) activity"/>
    <property type="evidence" value="ECO:0007669"/>
    <property type="project" value="RHEA"/>
</dbReference>
<keyword evidence="13" id="KW-0963">Cytoplasm</keyword>
<dbReference type="UniPathway" id="UPA00940"/>
<feature type="binding site" evidence="13">
    <location>
        <position position="256"/>
    </location>
    <ligand>
        <name>sn-glycerol 3-phosphate</name>
        <dbReference type="ChEBI" id="CHEBI:57597"/>
    </ligand>
</feature>
<evidence type="ECO:0000256" key="17">
    <source>
        <dbReference type="RuleBase" id="RU000437"/>
    </source>
</evidence>
<feature type="binding site" evidence="13">
    <location>
        <position position="140"/>
    </location>
    <ligand>
        <name>NADPH</name>
        <dbReference type="ChEBI" id="CHEBI:57783"/>
    </ligand>
</feature>
<evidence type="ECO:0000313" key="20">
    <source>
        <dbReference type="EMBL" id="SDO24435.1"/>
    </source>
</evidence>
<evidence type="ECO:0000256" key="8">
    <source>
        <dbReference type="ARBA" id="ARBA00023264"/>
    </source>
</evidence>
<keyword evidence="6 13" id="KW-0443">Lipid metabolism</keyword>
<dbReference type="PANTHER" id="PTHR11728:SF1">
    <property type="entry name" value="GLYCEROL-3-PHOSPHATE DEHYDROGENASE [NAD(+)] 2, CHLOROPLASTIC"/>
    <property type="match status" value="1"/>
</dbReference>
<protein>
    <recommendedName>
        <fullName evidence="11 13">Glycerol-3-phosphate dehydrogenase [NAD(P)+]</fullName>
        <ecNumber evidence="10 13">1.1.1.94</ecNumber>
    </recommendedName>
    <alternativeName>
        <fullName evidence="13">NAD(P)(+)-dependent glycerol-3-phosphate dehydrogenase</fullName>
    </alternativeName>
    <alternativeName>
        <fullName evidence="12 13">NAD(P)H-dependent dihydroxyacetone-phosphate reductase</fullName>
    </alternativeName>
</protein>
<feature type="binding site" evidence="13">
    <location>
        <position position="255"/>
    </location>
    <ligand>
        <name>sn-glycerol 3-phosphate</name>
        <dbReference type="ChEBI" id="CHEBI:57597"/>
    </ligand>
</feature>
<dbReference type="OrthoDB" id="9812273at2"/>
<dbReference type="InterPro" id="IPR008927">
    <property type="entry name" value="6-PGluconate_DH-like_C_sf"/>
</dbReference>
<evidence type="ECO:0000256" key="5">
    <source>
        <dbReference type="ARBA" id="ARBA00023027"/>
    </source>
</evidence>
<dbReference type="FunFam" id="3.40.50.720:FF:000019">
    <property type="entry name" value="Glycerol-3-phosphate dehydrogenase [NAD(P)+]"/>
    <property type="match status" value="1"/>
</dbReference>
<feature type="binding site" evidence="16">
    <location>
        <position position="140"/>
    </location>
    <ligand>
        <name>NAD(+)</name>
        <dbReference type="ChEBI" id="CHEBI:57540"/>
    </ligand>
</feature>
<comment type="function">
    <text evidence="13">Catalyzes the reduction of the glycolytic intermediate dihydroxyacetone phosphate (DHAP) to sn-glycerol 3-phosphate (G3P), the key precursor for phospholipid synthesis.</text>
</comment>
<keyword evidence="8 13" id="KW-1208">Phospholipid metabolism</keyword>
<dbReference type="Proteomes" id="UP000199088">
    <property type="component" value="Unassembled WGS sequence"/>
</dbReference>
<evidence type="ECO:0000313" key="21">
    <source>
        <dbReference type="Proteomes" id="UP000199088"/>
    </source>
</evidence>
<dbReference type="FunFam" id="1.10.1040.10:FF:000001">
    <property type="entry name" value="Glycerol-3-phosphate dehydrogenase [NAD(P)+]"/>
    <property type="match status" value="1"/>
</dbReference>
<dbReference type="EMBL" id="FNIR01000004">
    <property type="protein sequence ID" value="SDO24435.1"/>
    <property type="molecule type" value="Genomic_DNA"/>
</dbReference>
<feature type="binding site" evidence="13">
    <location>
        <position position="244"/>
    </location>
    <ligand>
        <name>sn-glycerol 3-phosphate</name>
        <dbReference type="ChEBI" id="CHEBI:57597"/>
    </ligand>
</feature>
<dbReference type="NCBIfam" id="NF000940">
    <property type="entry name" value="PRK00094.1-2"/>
    <property type="match status" value="1"/>
</dbReference>
<feature type="binding site" evidence="13">
    <location>
        <position position="32"/>
    </location>
    <ligand>
        <name>NADPH</name>
        <dbReference type="ChEBI" id="CHEBI:57783"/>
    </ligand>
</feature>
<feature type="binding site" evidence="13">
    <location>
        <position position="191"/>
    </location>
    <ligand>
        <name>sn-glycerol 3-phosphate</name>
        <dbReference type="ChEBI" id="CHEBI:57597"/>
    </ligand>
</feature>
<feature type="binding site" evidence="13">
    <location>
        <position position="106"/>
    </location>
    <ligand>
        <name>NADPH</name>
        <dbReference type="ChEBI" id="CHEBI:57783"/>
    </ligand>
</feature>
<evidence type="ECO:0000256" key="6">
    <source>
        <dbReference type="ARBA" id="ARBA00023098"/>
    </source>
</evidence>
<dbReference type="InterPro" id="IPR006109">
    <property type="entry name" value="G3P_DH_NAD-dep_C"/>
</dbReference>
<feature type="binding site" evidence="13">
    <location>
        <position position="11"/>
    </location>
    <ligand>
        <name>NADPH</name>
        <dbReference type="ChEBI" id="CHEBI:57783"/>
    </ligand>
</feature>
<dbReference type="InterPro" id="IPR036291">
    <property type="entry name" value="NAD(P)-bd_dom_sf"/>
</dbReference>
<dbReference type="GO" id="GO:0046167">
    <property type="term" value="P:glycerol-3-phosphate biosynthetic process"/>
    <property type="evidence" value="ECO:0007669"/>
    <property type="project" value="UniProtKB-UniRule"/>
</dbReference>
<dbReference type="Gene3D" id="1.10.1040.10">
    <property type="entry name" value="N-(1-d-carboxylethyl)-l-norvaline Dehydrogenase, domain 2"/>
    <property type="match status" value="1"/>
</dbReference>